<organism evidence="2 3">
    <name type="scientific">Anaerotruncus colihominis DSM 17241</name>
    <dbReference type="NCBI Taxonomy" id="445972"/>
    <lineage>
        <taxon>Bacteria</taxon>
        <taxon>Bacillati</taxon>
        <taxon>Bacillota</taxon>
        <taxon>Clostridia</taxon>
        <taxon>Eubacteriales</taxon>
        <taxon>Oscillospiraceae</taxon>
        <taxon>Anaerotruncus</taxon>
    </lineage>
</organism>
<gene>
    <name evidence="2" type="ORF">ANACOL_00726</name>
</gene>
<dbReference type="AlphaFoldDB" id="B0P7J1"/>
<comment type="caution">
    <text evidence="2">The sequence shown here is derived from an EMBL/GenBank/DDBJ whole genome shotgun (WGS) entry which is preliminary data.</text>
</comment>
<dbReference type="HOGENOM" id="CLU_3148779_0_0_9"/>
<proteinExistence type="predicted"/>
<dbReference type="Proteomes" id="UP000003803">
    <property type="component" value="Unassembled WGS sequence"/>
</dbReference>
<evidence type="ECO:0000313" key="3">
    <source>
        <dbReference type="Proteomes" id="UP000003803"/>
    </source>
</evidence>
<sequence>MKTYKSGGQKGRTAAPSGPFGRRFSADPVRCFGQMRFFECFKCEYARA</sequence>
<dbReference type="EMBL" id="ABGD02000006">
    <property type="protein sequence ID" value="EDS12494.1"/>
    <property type="molecule type" value="Genomic_DNA"/>
</dbReference>
<name>B0P7J1_9FIRM</name>
<evidence type="ECO:0000313" key="2">
    <source>
        <dbReference type="EMBL" id="EDS12494.1"/>
    </source>
</evidence>
<protein>
    <submittedName>
        <fullName evidence="2">Uncharacterized protein</fullName>
    </submittedName>
</protein>
<reference evidence="2" key="2">
    <citation type="submission" date="2013-09" db="EMBL/GenBank/DDBJ databases">
        <title>Draft genome sequence of Anaerotruncus colihominis(DSM 17241).</title>
        <authorList>
            <person name="Sudarsanam P."/>
            <person name="Ley R."/>
            <person name="Guruge J."/>
            <person name="Turnbaugh P.J."/>
            <person name="Mahowald M."/>
            <person name="Liep D."/>
            <person name="Gordon J."/>
        </authorList>
    </citation>
    <scope>NUCLEOTIDE SEQUENCE</scope>
    <source>
        <strain evidence="2">DSM 17241</strain>
    </source>
</reference>
<reference evidence="2" key="1">
    <citation type="submission" date="2007-11" db="EMBL/GenBank/DDBJ databases">
        <authorList>
            <person name="Fulton L."/>
            <person name="Clifton S."/>
            <person name="Fulton B."/>
            <person name="Xu J."/>
            <person name="Minx P."/>
            <person name="Pepin K.H."/>
            <person name="Johnson M."/>
            <person name="Thiruvilangam P."/>
            <person name="Bhonagiri V."/>
            <person name="Nash W.E."/>
            <person name="Mardis E.R."/>
            <person name="Wilson R.K."/>
        </authorList>
    </citation>
    <scope>NUCLEOTIDE SEQUENCE [LARGE SCALE GENOMIC DNA]</scope>
    <source>
        <strain evidence="2">DSM 17241</strain>
    </source>
</reference>
<keyword evidence="3" id="KW-1185">Reference proteome</keyword>
<feature type="region of interest" description="Disordered" evidence="1">
    <location>
        <begin position="1"/>
        <end position="23"/>
    </location>
</feature>
<evidence type="ECO:0000256" key="1">
    <source>
        <dbReference type="SAM" id="MobiDB-lite"/>
    </source>
</evidence>
<accession>B0P7J1</accession>